<dbReference type="GO" id="GO:0004071">
    <property type="term" value="F:aspartate-ammonia ligase activity"/>
    <property type="evidence" value="ECO:0007669"/>
    <property type="project" value="UniProtKB-UniRule"/>
</dbReference>
<dbReference type="UniPathway" id="UPA00134">
    <property type="reaction ID" value="UER00194"/>
</dbReference>
<protein>
    <recommendedName>
        <fullName evidence="7 8">Aspartate--ammonia ligase</fullName>
        <ecNumber evidence="7 8">6.3.1.1</ecNumber>
    </recommendedName>
    <alternativeName>
        <fullName evidence="7">Asparagine synthetase A</fullName>
    </alternativeName>
</protein>
<dbReference type="PROSITE" id="PS50862">
    <property type="entry name" value="AA_TRNA_LIGASE_II"/>
    <property type="match status" value="1"/>
</dbReference>
<dbReference type="Pfam" id="PF03590">
    <property type="entry name" value="AsnA"/>
    <property type="match status" value="1"/>
</dbReference>
<name>A0A109UHI2_9FIRM</name>
<comment type="pathway">
    <text evidence="7">Amino-acid biosynthesis; L-asparagine biosynthesis; L-asparagine from L-aspartate (ammonia route): step 1/1.</text>
</comment>
<dbReference type="InterPro" id="IPR004618">
    <property type="entry name" value="AsnA"/>
</dbReference>
<evidence type="ECO:0000256" key="3">
    <source>
        <dbReference type="ARBA" id="ARBA00022605"/>
    </source>
</evidence>
<evidence type="ECO:0000256" key="5">
    <source>
        <dbReference type="ARBA" id="ARBA00022840"/>
    </source>
</evidence>
<dbReference type="AlphaFoldDB" id="A0A109UHI2"/>
<evidence type="ECO:0000256" key="7">
    <source>
        <dbReference type="HAMAP-Rule" id="MF_00555"/>
    </source>
</evidence>
<dbReference type="EMBL" id="CP013213">
    <property type="protein sequence ID" value="AMC94307.1"/>
    <property type="molecule type" value="Genomic_DNA"/>
</dbReference>
<dbReference type="NCBIfam" id="TIGR00669">
    <property type="entry name" value="asnA"/>
    <property type="match status" value="1"/>
</dbReference>
<dbReference type="GO" id="GO:0005829">
    <property type="term" value="C:cytosol"/>
    <property type="evidence" value="ECO:0007669"/>
    <property type="project" value="TreeGrafter"/>
</dbReference>
<comment type="catalytic activity">
    <reaction evidence="7">
        <text>L-aspartate + NH4(+) + ATP = L-asparagine + AMP + diphosphate + H(+)</text>
        <dbReference type="Rhea" id="RHEA:11372"/>
        <dbReference type="ChEBI" id="CHEBI:15378"/>
        <dbReference type="ChEBI" id="CHEBI:28938"/>
        <dbReference type="ChEBI" id="CHEBI:29991"/>
        <dbReference type="ChEBI" id="CHEBI:30616"/>
        <dbReference type="ChEBI" id="CHEBI:33019"/>
        <dbReference type="ChEBI" id="CHEBI:58048"/>
        <dbReference type="ChEBI" id="CHEBI:456215"/>
        <dbReference type="EC" id="6.3.1.1"/>
    </reaction>
</comment>
<evidence type="ECO:0000313" key="10">
    <source>
        <dbReference type="EMBL" id="AMC94307.1"/>
    </source>
</evidence>
<dbReference type="OrthoDB" id="9766088at2"/>
<dbReference type="KEGG" id="erl:AOC36_10085"/>
<keyword evidence="2 7" id="KW-0436">Ligase</keyword>
<dbReference type="EC" id="6.3.1.1" evidence="7 8"/>
<dbReference type="GO" id="GO:0140096">
    <property type="term" value="F:catalytic activity, acting on a protein"/>
    <property type="evidence" value="ECO:0007669"/>
    <property type="project" value="UniProtKB-ARBA"/>
</dbReference>
<dbReference type="Gene3D" id="3.30.930.10">
    <property type="entry name" value="Bira Bifunctional Protein, Domain 2"/>
    <property type="match status" value="1"/>
</dbReference>
<keyword evidence="4 7" id="KW-0547">Nucleotide-binding</keyword>
<dbReference type="GO" id="GO:0005524">
    <property type="term" value="F:ATP binding"/>
    <property type="evidence" value="ECO:0007669"/>
    <property type="project" value="UniProtKB-UniRule"/>
</dbReference>
<keyword evidence="11" id="KW-1185">Reference proteome</keyword>
<comment type="subcellular location">
    <subcellularLocation>
        <location evidence="7">Cytoplasm</location>
    </subcellularLocation>
</comment>
<dbReference type="PANTHER" id="PTHR30073">
    <property type="entry name" value="ASPARTATE--AMMONIA LIGASE"/>
    <property type="match status" value="1"/>
</dbReference>
<evidence type="ECO:0000256" key="1">
    <source>
        <dbReference type="ARBA" id="ARBA00022490"/>
    </source>
</evidence>
<dbReference type="PIRSF" id="PIRSF001555">
    <property type="entry name" value="Asp_ammon_ligase"/>
    <property type="match status" value="1"/>
</dbReference>
<sequence length="334" mass="38241">MKKTKLPKDYKPYLCTYETQTAIGFINNNFEEQLKNRLELKRVSAPLFVAAKTGLNDDLNGVETPVSFNIPALNREGEVVHSLAKWKRLALHQYDFHIGNGLYTNMNAIRRDEILDNTHSVYVDQWDWERVISREERTLDYLKKVVQDIVDSICETEARVCAKYPNVPLKLSNQVSFITSQELEDLYPTLTPEQREHEYVREHPTTFIMQIGGDLKSGTPHGQRAPDYDDWSLNGDILFWHEALGQALEISSMGIRVDRDAMLKQLETANALHRLNYEFHQKVVDEILPLTIGGGIGQSRMCMLLLGNVHIGEVQVSLWDDETLSEAGEDIKLL</sequence>
<dbReference type="InterPro" id="IPR006195">
    <property type="entry name" value="aa-tRNA-synth_II"/>
</dbReference>
<dbReference type="SUPFAM" id="SSF55681">
    <property type="entry name" value="Class II aaRS and biotin synthetases"/>
    <property type="match status" value="1"/>
</dbReference>
<proteinExistence type="inferred from homology"/>
<organism evidence="10 11">
    <name type="scientific">Erysipelothrix larvae</name>
    <dbReference type="NCBI Taxonomy" id="1514105"/>
    <lineage>
        <taxon>Bacteria</taxon>
        <taxon>Bacillati</taxon>
        <taxon>Bacillota</taxon>
        <taxon>Erysipelotrichia</taxon>
        <taxon>Erysipelotrichales</taxon>
        <taxon>Erysipelotrichaceae</taxon>
        <taxon>Erysipelothrix</taxon>
    </lineage>
</organism>
<evidence type="ECO:0000256" key="8">
    <source>
        <dbReference type="NCBIfam" id="TIGR00669"/>
    </source>
</evidence>
<evidence type="ECO:0000256" key="2">
    <source>
        <dbReference type="ARBA" id="ARBA00022598"/>
    </source>
</evidence>
<keyword evidence="1 7" id="KW-0963">Cytoplasm</keyword>
<dbReference type="RefSeq" id="WP_067633883.1">
    <property type="nucleotide sequence ID" value="NZ_CP013213.1"/>
</dbReference>
<gene>
    <name evidence="7" type="primary">asnA</name>
    <name evidence="10" type="ORF">AOC36_10085</name>
</gene>
<evidence type="ECO:0000256" key="4">
    <source>
        <dbReference type="ARBA" id="ARBA00022741"/>
    </source>
</evidence>
<evidence type="ECO:0000259" key="9">
    <source>
        <dbReference type="PROSITE" id="PS50862"/>
    </source>
</evidence>
<feature type="domain" description="Aminoacyl-transfer RNA synthetases class-II family profile" evidence="9">
    <location>
        <begin position="102"/>
        <end position="334"/>
    </location>
</feature>
<dbReference type="HAMAP" id="MF_00555">
    <property type="entry name" value="AsnA"/>
    <property type="match status" value="1"/>
</dbReference>
<dbReference type="PANTHER" id="PTHR30073:SF5">
    <property type="entry name" value="ASPARTATE--AMMONIA LIGASE"/>
    <property type="match status" value="1"/>
</dbReference>
<dbReference type="Proteomes" id="UP000063781">
    <property type="component" value="Chromosome"/>
</dbReference>
<keyword evidence="6 7" id="KW-0061">Asparagine biosynthesis</keyword>
<evidence type="ECO:0000256" key="6">
    <source>
        <dbReference type="ARBA" id="ARBA00022888"/>
    </source>
</evidence>
<reference evidence="10 11" key="1">
    <citation type="submission" date="2015-10" db="EMBL/GenBank/DDBJ databases">
        <title>Erysipelothrix larvae sp. LV19 isolated from the larval gut of the rhinoceros beetle, Trypoxylus dichotomus.</title>
        <authorList>
            <person name="Lim S."/>
            <person name="Kim B.-C."/>
        </authorList>
    </citation>
    <scope>NUCLEOTIDE SEQUENCE [LARGE SCALE GENOMIC DNA]</scope>
    <source>
        <strain evidence="10 11">LV19</strain>
    </source>
</reference>
<keyword evidence="5 7" id="KW-0067">ATP-binding</keyword>
<comment type="similarity">
    <text evidence="7">Belongs to the class-II aminoacyl-tRNA synthetase family. AsnA subfamily.</text>
</comment>
<accession>A0A109UHI2</accession>
<dbReference type="InterPro" id="IPR045864">
    <property type="entry name" value="aa-tRNA-synth_II/BPL/LPL"/>
</dbReference>
<dbReference type="GO" id="GO:0070981">
    <property type="term" value="P:L-asparagine biosynthetic process"/>
    <property type="evidence" value="ECO:0007669"/>
    <property type="project" value="UniProtKB-UniRule"/>
</dbReference>
<dbReference type="STRING" id="1514105.AOC36_10085"/>
<keyword evidence="3 7" id="KW-0028">Amino-acid biosynthesis</keyword>
<dbReference type="GO" id="GO:0016740">
    <property type="term" value="F:transferase activity"/>
    <property type="evidence" value="ECO:0007669"/>
    <property type="project" value="UniProtKB-ARBA"/>
</dbReference>
<evidence type="ECO:0000313" key="11">
    <source>
        <dbReference type="Proteomes" id="UP000063781"/>
    </source>
</evidence>